<comment type="caution">
    <text evidence="1">The sequence shown here is derived from an EMBL/GenBank/DDBJ whole genome shotgun (WGS) entry which is preliminary data.</text>
</comment>
<evidence type="ECO:0000313" key="1">
    <source>
        <dbReference type="EMBL" id="MCF7544908.1"/>
    </source>
</evidence>
<sequence>MKTFVLRLTPGTLAANDDTNAPTVDEQIIALHRQQVTRRRIMAALGVTEHHVRRLTKGVDVDVSQPQPATTPFERAVRACYPLAISSRGIKDYQFRDIMFRAYGRQWNTATGVYDGTYTDDHLYRVRKRVRELAKANGETAVFAMDWFNTGDPLASNRKIRECAMGLAERVQDVVDEFMQAMGVSLAVLEGTPTEFEGEMHERELAKQAAAARLHILKLAISEVGAEPISVLMERAEQQANGLARLPDESLPKVDVHKDYHPEPTGNNAFLDYIEERRWLPDEWYTERAERLADMGG</sequence>
<proteinExistence type="predicted"/>
<dbReference type="EMBL" id="JAKJXH010000028">
    <property type="protein sequence ID" value="MCF7544908.1"/>
    <property type="molecule type" value="Genomic_DNA"/>
</dbReference>
<dbReference type="RefSeq" id="WP_237254252.1">
    <property type="nucleotide sequence ID" value="NZ_JAKJXH010000028.1"/>
</dbReference>
<accession>A0ABS9ICU4</accession>
<dbReference type="Proteomes" id="UP001162905">
    <property type="component" value="Unassembled WGS sequence"/>
</dbReference>
<name>A0ABS9ICU4_9PSED</name>
<gene>
    <name evidence="1" type="ORF">L4G47_22190</name>
</gene>
<organism evidence="1 2">
    <name type="scientific">Pseudomonas petrae</name>
    <dbReference type="NCBI Taxonomy" id="2912190"/>
    <lineage>
        <taxon>Bacteria</taxon>
        <taxon>Pseudomonadati</taxon>
        <taxon>Pseudomonadota</taxon>
        <taxon>Gammaproteobacteria</taxon>
        <taxon>Pseudomonadales</taxon>
        <taxon>Pseudomonadaceae</taxon>
        <taxon>Pseudomonas</taxon>
    </lineage>
</organism>
<evidence type="ECO:0000313" key="2">
    <source>
        <dbReference type="Proteomes" id="UP001162905"/>
    </source>
</evidence>
<protein>
    <submittedName>
        <fullName evidence="1">Uncharacterized protein</fullName>
    </submittedName>
</protein>
<keyword evidence="2" id="KW-1185">Reference proteome</keyword>
<reference evidence="1" key="1">
    <citation type="submission" date="2022-01" db="EMBL/GenBank/DDBJ databases">
        <title>Pseudomonas sp. nov. isolated from Antarctic regolith.</title>
        <authorList>
            <person name="Novakova D."/>
            <person name="Sedlar K."/>
        </authorList>
    </citation>
    <scope>NUCLEOTIDE SEQUENCE</scope>
    <source>
        <strain evidence="1">P2647</strain>
    </source>
</reference>